<dbReference type="AlphaFoldDB" id="A0AA89C8K6"/>
<protein>
    <recommendedName>
        <fullName evidence="2">OTU domain-containing protein</fullName>
    </recommendedName>
</protein>
<reference evidence="3" key="1">
    <citation type="submission" date="2019-08" db="EMBL/GenBank/DDBJ databases">
        <title>The improved chromosome-level genome for the pearl oyster Pinctada fucata martensii using PacBio sequencing and Hi-C.</title>
        <authorList>
            <person name="Zheng Z."/>
        </authorList>
    </citation>
    <scope>NUCLEOTIDE SEQUENCE</scope>
    <source>
        <strain evidence="3">ZZ-2019</strain>
        <tissue evidence="3">Adductor muscle</tissue>
    </source>
</reference>
<accession>A0AA89C8K6</accession>
<evidence type="ECO:0000256" key="1">
    <source>
        <dbReference type="ARBA" id="ARBA00008307"/>
    </source>
</evidence>
<dbReference type="PANTHER" id="PTHR10656:SF69">
    <property type="entry name" value="MAB-21-LIKE HHH_H2TH-LIKE DOMAIN-CONTAINING PROTEIN"/>
    <property type="match status" value="1"/>
</dbReference>
<dbReference type="Gene3D" id="1.10.1410.40">
    <property type="match status" value="1"/>
</dbReference>
<dbReference type="SUPFAM" id="SSF54001">
    <property type="entry name" value="Cysteine proteinases"/>
    <property type="match status" value="1"/>
</dbReference>
<comment type="similarity">
    <text evidence="1">Belongs to the mab-21 family.</text>
</comment>
<dbReference type="CDD" id="cd22758">
    <property type="entry name" value="OTU_232R-like"/>
    <property type="match status" value="1"/>
</dbReference>
<dbReference type="InterPro" id="IPR046903">
    <property type="entry name" value="Mab-21-like_nuc_Trfase"/>
</dbReference>
<dbReference type="PANTHER" id="PTHR10656">
    <property type="entry name" value="CELL FATE DETERMINING PROTEIN MAB21-RELATED"/>
    <property type="match status" value="1"/>
</dbReference>
<sequence>MKLLREMIETAKRKKFEIRNVVPDGNCMFAAVVDQLELTGCHGMFSAISLRQEAVNYLRAHPESEDGTHYTMFMDGEEWEEYLTRMSREGQWGDHLILKALSKVTERDIKVLSGNENRGFTDIKCGTDQSDIEPLVLGHVGELHYVSLRPASAEEYLEKKQMFMEDYVDPYSDTPALHLGYLIKKFLPPSSILSEADRYVSTALSLEYMDDTTNGEGQAQGASLFTLKTIGDITNGLYAGKIESEASESGGATLWTDVVVLQVLNDVTTLESGIEPQSEDEVSLETRFVHPGYTRLRCVYPVSKDGRSNRLETLYFPNAYEKFQALKLSEEEKRQRASQYGSQIVSLFSDYKAAIRCLFWPKEAKEWTERVRPTGWPSETLIQSIISNGCHLVAEPHHNSSRPDVEFRISFGAAENSLCEEGLSRDQRYGYIAFKAFCYQELKDVPFINSLHLRSIFFYACERVQAECWSSKLGGCIFYLIDYLIGSVTEGCIPCYFIRENNLISHLTETERQTVLQRLENLRSQPLQHFMSFKMAMDDTEAVHVLENVREDMENNFLVHYSVRKSVLECFVPMSIDMAKRNIEKKVFKNALDEVQAAYEERLTVATCEDNLPFVDFLNEVVSTVEYRLQWWFLLFADEKLGTTLSCDLSMSNEPIAIEDLVGDEVAKEYKSTLIPSRLASYQCTFLYDFALYLFMKYRTTQAVSCLQLCIDRHNQLLIYIHQRSANEEDTKNMIGDFTDRNMLKIFVFLYLCCSRLRKYDVISQYIPAMEDLCARLGTREPYCQLLLLYQTLGYEEDYERILSTCNQLPSGHNDVIKLVSQDVMSQTTTF</sequence>
<feature type="domain" description="OTU" evidence="2">
    <location>
        <begin position="16"/>
        <end position="151"/>
    </location>
</feature>
<comment type="caution">
    <text evidence="3">The sequence shown here is derived from an EMBL/GenBank/DDBJ whole genome shotgun (WGS) entry which is preliminary data.</text>
</comment>
<dbReference type="Pfam" id="PF20266">
    <property type="entry name" value="Mab-21_C"/>
    <property type="match status" value="1"/>
</dbReference>
<evidence type="ECO:0000313" key="3">
    <source>
        <dbReference type="EMBL" id="KAK3105620.1"/>
    </source>
</evidence>
<dbReference type="InterPro" id="IPR046906">
    <property type="entry name" value="Mab-21_HhH/H2TH-like"/>
</dbReference>
<keyword evidence="4" id="KW-1185">Reference proteome</keyword>
<dbReference type="PROSITE" id="PS50802">
    <property type="entry name" value="OTU"/>
    <property type="match status" value="1"/>
</dbReference>
<evidence type="ECO:0000313" key="4">
    <source>
        <dbReference type="Proteomes" id="UP001186944"/>
    </source>
</evidence>
<dbReference type="Pfam" id="PF03281">
    <property type="entry name" value="Mab-21"/>
    <property type="match status" value="1"/>
</dbReference>
<name>A0AA89C8K6_PINIB</name>
<dbReference type="Gene3D" id="3.90.70.80">
    <property type="match status" value="1"/>
</dbReference>
<dbReference type="Proteomes" id="UP001186944">
    <property type="component" value="Unassembled WGS sequence"/>
</dbReference>
<dbReference type="SMART" id="SM01265">
    <property type="entry name" value="Mab-21"/>
    <property type="match status" value="1"/>
</dbReference>
<proteinExistence type="inferred from homology"/>
<dbReference type="InterPro" id="IPR024810">
    <property type="entry name" value="MAB21L/cGLR"/>
</dbReference>
<dbReference type="InterPro" id="IPR038765">
    <property type="entry name" value="Papain-like_cys_pep_sf"/>
</dbReference>
<gene>
    <name evidence="3" type="ORF">FSP39_002017</name>
</gene>
<dbReference type="InterPro" id="IPR003323">
    <property type="entry name" value="OTU_dom"/>
</dbReference>
<dbReference type="EMBL" id="VSWD01000003">
    <property type="protein sequence ID" value="KAK3105620.1"/>
    <property type="molecule type" value="Genomic_DNA"/>
</dbReference>
<evidence type="ECO:0000259" key="2">
    <source>
        <dbReference type="PROSITE" id="PS50802"/>
    </source>
</evidence>
<dbReference type="Pfam" id="PF02338">
    <property type="entry name" value="OTU"/>
    <property type="match status" value="1"/>
</dbReference>
<organism evidence="3 4">
    <name type="scientific">Pinctada imbricata</name>
    <name type="common">Atlantic pearl-oyster</name>
    <name type="synonym">Pinctada martensii</name>
    <dbReference type="NCBI Taxonomy" id="66713"/>
    <lineage>
        <taxon>Eukaryota</taxon>
        <taxon>Metazoa</taxon>
        <taxon>Spiralia</taxon>
        <taxon>Lophotrochozoa</taxon>
        <taxon>Mollusca</taxon>
        <taxon>Bivalvia</taxon>
        <taxon>Autobranchia</taxon>
        <taxon>Pteriomorphia</taxon>
        <taxon>Pterioida</taxon>
        <taxon>Pterioidea</taxon>
        <taxon>Pteriidae</taxon>
        <taxon>Pinctada</taxon>
    </lineage>
</organism>